<proteinExistence type="predicted"/>
<dbReference type="AlphaFoldDB" id="A0A8J4TP10"/>
<feature type="non-terminal residue" evidence="2">
    <location>
        <position position="1"/>
    </location>
</feature>
<accession>A0A8J4TP10</accession>
<sequence length="64" mass="7156">NSKDCLDLLNFAESPDQSTSTPLLAEQMSEENSITHPAPFQLADMRCFQKDLLKLMMEGLKIGL</sequence>
<reference evidence="2" key="1">
    <citation type="submission" date="2020-07" db="EMBL/GenBank/DDBJ databases">
        <title>Clarias magur genome sequencing, assembly and annotation.</title>
        <authorList>
            <person name="Kushwaha B."/>
            <person name="Kumar R."/>
            <person name="Das P."/>
            <person name="Joshi C.G."/>
            <person name="Kumar D."/>
            <person name="Nagpure N.S."/>
            <person name="Pandey M."/>
            <person name="Agarwal S."/>
            <person name="Srivastava S."/>
            <person name="Singh M."/>
            <person name="Sahoo L."/>
            <person name="Jayasankar P."/>
            <person name="Meher P.K."/>
            <person name="Koringa P.G."/>
            <person name="Iquebal M.A."/>
            <person name="Das S.P."/>
            <person name="Bit A."/>
            <person name="Patnaik S."/>
            <person name="Patel N."/>
            <person name="Shah T.M."/>
            <person name="Hinsu A."/>
            <person name="Jena J.K."/>
        </authorList>
    </citation>
    <scope>NUCLEOTIDE SEQUENCE</scope>
    <source>
        <strain evidence="2">CIFAMagur01</strain>
        <tissue evidence="2">Testis</tissue>
    </source>
</reference>
<organism evidence="2 3">
    <name type="scientific">Clarias magur</name>
    <name type="common">Asian catfish</name>
    <name type="synonym">Macropteronotus magur</name>
    <dbReference type="NCBI Taxonomy" id="1594786"/>
    <lineage>
        <taxon>Eukaryota</taxon>
        <taxon>Metazoa</taxon>
        <taxon>Chordata</taxon>
        <taxon>Craniata</taxon>
        <taxon>Vertebrata</taxon>
        <taxon>Euteleostomi</taxon>
        <taxon>Actinopterygii</taxon>
        <taxon>Neopterygii</taxon>
        <taxon>Teleostei</taxon>
        <taxon>Ostariophysi</taxon>
        <taxon>Siluriformes</taxon>
        <taxon>Clariidae</taxon>
        <taxon>Clarias</taxon>
    </lineage>
</organism>
<feature type="region of interest" description="Disordered" evidence="1">
    <location>
        <begin position="1"/>
        <end position="20"/>
    </location>
</feature>
<feature type="non-terminal residue" evidence="2">
    <location>
        <position position="64"/>
    </location>
</feature>
<keyword evidence="3" id="KW-1185">Reference proteome</keyword>
<comment type="caution">
    <text evidence="2">The sequence shown here is derived from an EMBL/GenBank/DDBJ whole genome shotgun (WGS) entry which is preliminary data.</text>
</comment>
<dbReference type="EMBL" id="QNUK01000187">
    <property type="protein sequence ID" value="KAF5898795.1"/>
    <property type="molecule type" value="Genomic_DNA"/>
</dbReference>
<evidence type="ECO:0000313" key="3">
    <source>
        <dbReference type="Proteomes" id="UP000727407"/>
    </source>
</evidence>
<name>A0A8J4TP10_CLAMG</name>
<gene>
    <name evidence="2" type="primary">lyst</name>
    <name evidence="2" type="ORF">DAT39_011517</name>
</gene>
<protein>
    <submittedName>
        <fullName evidence="2">Lysosomal-trafficking regulator isoform X1</fullName>
    </submittedName>
</protein>
<dbReference type="Proteomes" id="UP000727407">
    <property type="component" value="Unassembled WGS sequence"/>
</dbReference>
<evidence type="ECO:0000313" key="2">
    <source>
        <dbReference type="EMBL" id="KAF5898795.1"/>
    </source>
</evidence>
<evidence type="ECO:0000256" key="1">
    <source>
        <dbReference type="SAM" id="MobiDB-lite"/>
    </source>
</evidence>